<dbReference type="GO" id="GO:0003700">
    <property type="term" value="F:DNA-binding transcription factor activity"/>
    <property type="evidence" value="ECO:0007669"/>
    <property type="project" value="TreeGrafter"/>
</dbReference>
<dbReference type="EMBL" id="FNGW01000001">
    <property type="protein sequence ID" value="SDL19011.1"/>
    <property type="molecule type" value="Genomic_DNA"/>
</dbReference>
<dbReference type="SUPFAM" id="SSF47413">
    <property type="entry name" value="lambda repressor-like DNA-binding domains"/>
    <property type="match status" value="1"/>
</dbReference>
<keyword evidence="6" id="KW-1185">Reference proteome</keyword>
<dbReference type="STRING" id="1121325.SAMN04515677_10167"/>
<dbReference type="Gene3D" id="3.40.50.2300">
    <property type="match status" value="2"/>
</dbReference>
<keyword evidence="2" id="KW-0238">DNA-binding</keyword>
<evidence type="ECO:0000313" key="5">
    <source>
        <dbReference type="EMBL" id="SDL19011.1"/>
    </source>
</evidence>
<accession>A0A1G9I1B1</accession>
<reference evidence="5 6" key="1">
    <citation type="submission" date="2016-10" db="EMBL/GenBank/DDBJ databases">
        <authorList>
            <person name="de Groot N.N."/>
        </authorList>
    </citation>
    <scope>NUCLEOTIDE SEQUENCE [LARGE SCALE GENOMIC DNA]</scope>
    <source>
        <strain evidence="5 6">DSM 797</strain>
    </source>
</reference>
<proteinExistence type="predicted"/>
<dbReference type="InterPro" id="IPR046335">
    <property type="entry name" value="LacI/GalR-like_sensor"/>
</dbReference>
<evidence type="ECO:0000313" key="6">
    <source>
        <dbReference type="Proteomes" id="UP000199068"/>
    </source>
</evidence>
<protein>
    <submittedName>
        <fullName evidence="5">Transcriptional regulator, LacI family</fullName>
    </submittedName>
</protein>
<sequence length="327" mass="36763">MNISKIAELAGVSRTTVSRFLNDGYVSEANRLKIQKIIDETGYVPSSYAQTLRTKKTNLIGVILPKISSETISRVVDGISGEIGKYGYNVLLGNTDLDIEKEIEYLNIFKNNEVDGIIFVATVITKKHLEMMKKIKRPIVIVGQNVENYSCIYHDDFGAAYSAVRYLIENDKKNIGYIGVSEKDVAVGKERMNGYLKALKDYNYELEKERIQIGEFSTESGYEGCKALVQDNKYLDAIFCATDSIAIGAMEYLKKNNINIPKEIAIISIGDSRVSKVVSPKLTTIHYHYKTSGIEAAKLIISKLQNKDKEIKNIKLGYKLKERESIQ</sequence>
<dbReference type="PANTHER" id="PTHR30146:SF154">
    <property type="entry name" value="TRANSCRIPTION REGULATOR, MEMBER OF GALR FAMILY"/>
    <property type="match status" value="1"/>
</dbReference>
<dbReference type="SMART" id="SM00354">
    <property type="entry name" value="HTH_LACI"/>
    <property type="match status" value="1"/>
</dbReference>
<evidence type="ECO:0000259" key="4">
    <source>
        <dbReference type="PROSITE" id="PS50932"/>
    </source>
</evidence>
<evidence type="ECO:0000256" key="3">
    <source>
        <dbReference type="ARBA" id="ARBA00023163"/>
    </source>
</evidence>
<dbReference type="InterPro" id="IPR010982">
    <property type="entry name" value="Lambda_DNA-bd_dom_sf"/>
</dbReference>
<dbReference type="Gene3D" id="1.10.260.40">
    <property type="entry name" value="lambda repressor-like DNA-binding domains"/>
    <property type="match status" value="1"/>
</dbReference>
<name>A0A1G9I1B1_9FIRM</name>
<gene>
    <name evidence="5" type="ORF">SAMN04515677_10167</name>
</gene>
<keyword evidence="3" id="KW-0804">Transcription</keyword>
<dbReference type="CDD" id="cd01392">
    <property type="entry name" value="HTH_LacI"/>
    <property type="match status" value="1"/>
</dbReference>
<dbReference type="CDD" id="cd01542">
    <property type="entry name" value="PBP1_TreR-like"/>
    <property type="match status" value="1"/>
</dbReference>
<feature type="domain" description="HTH lacI-type" evidence="4">
    <location>
        <begin position="1"/>
        <end position="54"/>
    </location>
</feature>
<evidence type="ECO:0000256" key="2">
    <source>
        <dbReference type="ARBA" id="ARBA00023125"/>
    </source>
</evidence>
<dbReference type="RefSeq" id="WP_092721744.1">
    <property type="nucleotide sequence ID" value="NZ_FNGW01000001.1"/>
</dbReference>
<dbReference type="Pfam" id="PF13377">
    <property type="entry name" value="Peripla_BP_3"/>
    <property type="match status" value="1"/>
</dbReference>
<dbReference type="GO" id="GO:0000976">
    <property type="term" value="F:transcription cis-regulatory region binding"/>
    <property type="evidence" value="ECO:0007669"/>
    <property type="project" value="TreeGrafter"/>
</dbReference>
<dbReference type="Pfam" id="PF00356">
    <property type="entry name" value="LacI"/>
    <property type="match status" value="1"/>
</dbReference>
<dbReference type="AlphaFoldDB" id="A0A1G9I1B1"/>
<keyword evidence="1" id="KW-0805">Transcription regulation</keyword>
<evidence type="ECO:0000256" key="1">
    <source>
        <dbReference type="ARBA" id="ARBA00023015"/>
    </source>
</evidence>
<dbReference type="Proteomes" id="UP000199068">
    <property type="component" value="Unassembled WGS sequence"/>
</dbReference>
<dbReference type="PANTHER" id="PTHR30146">
    <property type="entry name" value="LACI-RELATED TRANSCRIPTIONAL REPRESSOR"/>
    <property type="match status" value="1"/>
</dbReference>
<dbReference type="InterPro" id="IPR028082">
    <property type="entry name" value="Peripla_BP_I"/>
</dbReference>
<organism evidence="5 6">
    <name type="scientific">Romboutsia lituseburensis DSM 797</name>
    <dbReference type="NCBI Taxonomy" id="1121325"/>
    <lineage>
        <taxon>Bacteria</taxon>
        <taxon>Bacillati</taxon>
        <taxon>Bacillota</taxon>
        <taxon>Clostridia</taxon>
        <taxon>Peptostreptococcales</taxon>
        <taxon>Peptostreptococcaceae</taxon>
        <taxon>Romboutsia</taxon>
    </lineage>
</organism>
<dbReference type="SUPFAM" id="SSF53822">
    <property type="entry name" value="Periplasmic binding protein-like I"/>
    <property type="match status" value="1"/>
</dbReference>
<dbReference type="InterPro" id="IPR000843">
    <property type="entry name" value="HTH_LacI"/>
</dbReference>
<dbReference type="PROSITE" id="PS50932">
    <property type="entry name" value="HTH_LACI_2"/>
    <property type="match status" value="1"/>
</dbReference>